<comment type="similarity">
    <text evidence="2 6">Belongs to the thiolase-like superfamily. Thiolase family.</text>
</comment>
<proteinExistence type="inferred from homology"/>
<reference evidence="9 10" key="1">
    <citation type="submission" date="2022-11" db="EMBL/GenBank/DDBJ databases">
        <title>Study of microbial diversity in lake waters.</title>
        <authorList>
            <person name="Zhang J."/>
        </authorList>
    </citation>
    <scope>NUCLEOTIDE SEQUENCE [LARGE SCALE GENOMIC DNA]</scope>
    <source>
        <strain evidence="9 10">DT12</strain>
    </source>
</reference>
<dbReference type="InterPro" id="IPR050215">
    <property type="entry name" value="Thiolase-like_sf_Thiolase"/>
</dbReference>
<dbReference type="NCBIfam" id="TIGR01930">
    <property type="entry name" value="AcCoA-C-Actrans"/>
    <property type="match status" value="1"/>
</dbReference>
<dbReference type="CDD" id="cd00751">
    <property type="entry name" value="thiolase"/>
    <property type="match status" value="1"/>
</dbReference>
<evidence type="ECO:0000256" key="1">
    <source>
        <dbReference type="ARBA" id="ARBA00005189"/>
    </source>
</evidence>
<accession>A0ABT3X1V6</accession>
<evidence type="ECO:0000259" key="7">
    <source>
        <dbReference type="Pfam" id="PF00108"/>
    </source>
</evidence>
<dbReference type="Gene3D" id="3.40.47.10">
    <property type="match status" value="1"/>
</dbReference>
<dbReference type="InterPro" id="IPR016039">
    <property type="entry name" value="Thiolase-like"/>
</dbReference>
<name>A0ABT3X1V6_9BACL</name>
<evidence type="ECO:0000256" key="3">
    <source>
        <dbReference type="ARBA" id="ARBA00022679"/>
    </source>
</evidence>
<dbReference type="Pfam" id="PF00108">
    <property type="entry name" value="Thiolase_N"/>
    <property type="match status" value="1"/>
</dbReference>
<dbReference type="PROSITE" id="PS00737">
    <property type="entry name" value="THIOLASE_2"/>
    <property type="match status" value="1"/>
</dbReference>
<dbReference type="PANTHER" id="PTHR43853:SF21">
    <property type="entry name" value="STEROID 3-KETOACYL-COA THIOLASE"/>
    <property type="match status" value="1"/>
</dbReference>
<dbReference type="PANTHER" id="PTHR43853">
    <property type="entry name" value="3-KETOACYL-COA THIOLASE, PEROXISOMAL"/>
    <property type="match status" value="1"/>
</dbReference>
<dbReference type="Proteomes" id="UP001208017">
    <property type="component" value="Unassembled WGS sequence"/>
</dbReference>
<keyword evidence="4 6" id="KW-0012">Acyltransferase</keyword>
<keyword evidence="3 6" id="KW-0808">Transferase</keyword>
<dbReference type="InterPro" id="IPR002155">
    <property type="entry name" value="Thiolase"/>
</dbReference>
<gene>
    <name evidence="9" type="ORF">OS242_08140</name>
</gene>
<dbReference type="SUPFAM" id="SSF53901">
    <property type="entry name" value="Thiolase-like"/>
    <property type="match status" value="2"/>
</dbReference>
<dbReference type="GO" id="GO:0003988">
    <property type="term" value="F:acetyl-CoA C-acyltransferase activity"/>
    <property type="evidence" value="ECO:0007669"/>
    <property type="project" value="UniProtKB-EC"/>
</dbReference>
<dbReference type="Pfam" id="PF02803">
    <property type="entry name" value="Thiolase_C"/>
    <property type="match status" value="1"/>
</dbReference>
<evidence type="ECO:0000256" key="2">
    <source>
        <dbReference type="ARBA" id="ARBA00010982"/>
    </source>
</evidence>
<comment type="caution">
    <text evidence="9">The sequence shown here is derived from an EMBL/GenBank/DDBJ whole genome shotgun (WGS) entry which is preliminary data.</text>
</comment>
<dbReference type="PROSITE" id="PS00098">
    <property type="entry name" value="THIOLASE_1"/>
    <property type="match status" value="1"/>
</dbReference>
<organism evidence="9 10">
    <name type="scientific">Tumebacillus lacus</name>
    <dbReference type="NCBI Taxonomy" id="2995335"/>
    <lineage>
        <taxon>Bacteria</taxon>
        <taxon>Bacillati</taxon>
        <taxon>Bacillota</taxon>
        <taxon>Bacilli</taxon>
        <taxon>Bacillales</taxon>
        <taxon>Alicyclobacillaceae</taxon>
        <taxon>Tumebacillus</taxon>
    </lineage>
</organism>
<evidence type="ECO:0000256" key="6">
    <source>
        <dbReference type="RuleBase" id="RU003557"/>
    </source>
</evidence>
<evidence type="ECO:0000313" key="10">
    <source>
        <dbReference type="Proteomes" id="UP001208017"/>
    </source>
</evidence>
<dbReference type="EC" id="2.3.1.16" evidence="5"/>
<protein>
    <recommendedName>
        <fullName evidence="5">acetyl-CoA C-acyltransferase</fullName>
        <ecNumber evidence="5">2.3.1.16</ecNumber>
    </recommendedName>
</protein>
<dbReference type="RefSeq" id="WP_267151182.1">
    <property type="nucleotide sequence ID" value="NZ_JAPMLT010000003.1"/>
</dbReference>
<feature type="domain" description="Thiolase C-terminal" evidence="8">
    <location>
        <begin position="270"/>
        <end position="390"/>
    </location>
</feature>
<evidence type="ECO:0000259" key="8">
    <source>
        <dbReference type="Pfam" id="PF02803"/>
    </source>
</evidence>
<dbReference type="InterPro" id="IPR020617">
    <property type="entry name" value="Thiolase_C"/>
</dbReference>
<dbReference type="EMBL" id="JAPMLT010000003">
    <property type="protein sequence ID" value="MCX7569933.1"/>
    <property type="molecule type" value="Genomic_DNA"/>
</dbReference>
<dbReference type="PIRSF" id="PIRSF000429">
    <property type="entry name" value="Ac-CoA_Ac_transf"/>
    <property type="match status" value="1"/>
</dbReference>
<dbReference type="InterPro" id="IPR020610">
    <property type="entry name" value="Thiolase_AS"/>
</dbReference>
<sequence length="392" mass="41184">MREAVIVSAVRTAVGRSHKGSLRNVRPDDLGALVVREALNRVPELDPAEVEDIIMGNAIPEAEQGLNMARIIAMRAGLPSSVAGVTVNRFCASGLQTIADAAYRIMGGSADTIIAGGAESMSLVPMTGNKVSLNPWLVDNLPEIYMGMGHTAERVASRFGITREMQDEFAVRSHEKAAAAIAEGKFKDEIVPVPVRHVTVDDNGKQVVQEYIFDTDEGVRPGTNMEALGKLRTAFHVKGTVTAGNSSQTSDGAAAVVVMSREKADALGIKPLARFVSFAVGGVDADIMGVGPVVAVPKALQQAGLTLDDIDLIEINEAFASQAAYVVRELGMDPEKVNVNGGAIALGHPLGCSGAKLTVQIINELRRRNGKYGLVTMCVGGGMGAAGVFELL</sequence>
<feature type="domain" description="Thiolase N-terminal" evidence="7">
    <location>
        <begin position="5"/>
        <end position="262"/>
    </location>
</feature>
<dbReference type="InterPro" id="IPR020613">
    <property type="entry name" value="Thiolase_CS"/>
</dbReference>
<keyword evidence="10" id="KW-1185">Reference proteome</keyword>
<comment type="pathway">
    <text evidence="1">Lipid metabolism.</text>
</comment>
<dbReference type="InterPro" id="IPR020616">
    <property type="entry name" value="Thiolase_N"/>
</dbReference>
<evidence type="ECO:0000256" key="5">
    <source>
        <dbReference type="ARBA" id="ARBA00024073"/>
    </source>
</evidence>
<dbReference type="PROSITE" id="PS00099">
    <property type="entry name" value="THIOLASE_3"/>
    <property type="match status" value="1"/>
</dbReference>
<dbReference type="InterPro" id="IPR020615">
    <property type="entry name" value="Thiolase_acyl_enz_int_AS"/>
</dbReference>
<evidence type="ECO:0000256" key="4">
    <source>
        <dbReference type="ARBA" id="ARBA00023315"/>
    </source>
</evidence>
<evidence type="ECO:0000313" key="9">
    <source>
        <dbReference type="EMBL" id="MCX7569933.1"/>
    </source>
</evidence>